<keyword evidence="2" id="KW-0539">Nucleus</keyword>
<dbReference type="InterPro" id="IPR040418">
    <property type="entry name" value="CRWN"/>
</dbReference>
<evidence type="ECO:0000256" key="3">
    <source>
        <dbReference type="ARBA" id="ARBA00024186"/>
    </source>
</evidence>
<name>A0ABR2MZ74_9ASPA</name>
<feature type="region of interest" description="Disordered" evidence="6">
    <location>
        <begin position="907"/>
        <end position="926"/>
    </location>
</feature>
<evidence type="ECO:0000256" key="6">
    <source>
        <dbReference type="SAM" id="MobiDB-lite"/>
    </source>
</evidence>
<evidence type="ECO:0000256" key="4">
    <source>
        <dbReference type="ARBA" id="ARBA00024208"/>
    </source>
</evidence>
<reference evidence="7 8" key="1">
    <citation type="journal article" date="2022" name="Nat. Plants">
        <title>Genomes of leafy and leafless Platanthera orchids illuminate the evolution of mycoheterotrophy.</title>
        <authorList>
            <person name="Li M.H."/>
            <person name="Liu K.W."/>
            <person name="Li Z."/>
            <person name="Lu H.C."/>
            <person name="Ye Q.L."/>
            <person name="Zhang D."/>
            <person name="Wang J.Y."/>
            <person name="Li Y.F."/>
            <person name="Zhong Z.M."/>
            <person name="Liu X."/>
            <person name="Yu X."/>
            <person name="Liu D.K."/>
            <person name="Tu X.D."/>
            <person name="Liu B."/>
            <person name="Hao Y."/>
            <person name="Liao X.Y."/>
            <person name="Jiang Y.T."/>
            <person name="Sun W.H."/>
            <person name="Chen J."/>
            <person name="Chen Y.Q."/>
            <person name="Ai Y."/>
            <person name="Zhai J.W."/>
            <person name="Wu S.S."/>
            <person name="Zhou Z."/>
            <person name="Hsiao Y.Y."/>
            <person name="Wu W.L."/>
            <person name="Chen Y.Y."/>
            <person name="Lin Y.F."/>
            <person name="Hsu J.L."/>
            <person name="Li C.Y."/>
            <person name="Wang Z.W."/>
            <person name="Zhao X."/>
            <person name="Zhong W.Y."/>
            <person name="Ma X.K."/>
            <person name="Ma L."/>
            <person name="Huang J."/>
            <person name="Chen G.Z."/>
            <person name="Huang M.Z."/>
            <person name="Huang L."/>
            <person name="Peng D.H."/>
            <person name="Luo Y.B."/>
            <person name="Zou S.Q."/>
            <person name="Chen S.P."/>
            <person name="Lan S."/>
            <person name="Tsai W.C."/>
            <person name="Van de Peer Y."/>
            <person name="Liu Z.J."/>
        </authorList>
    </citation>
    <scope>NUCLEOTIDE SEQUENCE [LARGE SCALE GENOMIC DNA]</scope>
    <source>
        <strain evidence="7">Lor288</strain>
    </source>
</reference>
<evidence type="ECO:0000313" key="7">
    <source>
        <dbReference type="EMBL" id="KAK8969406.1"/>
    </source>
</evidence>
<proteinExistence type="inferred from homology"/>
<dbReference type="PANTHER" id="PTHR31908:SF2">
    <property type="entry name" value="PROTEIN CROWDED NUCLEI 4"/>
    <property type="match status" value="1"/>
</dbReference>
<dbReference type="Proteomes" id="UP001412067">
    <property type="component" value="Unassembled WGS sequence"/>
</dbReference>
<accession>A0ABR2MZ74</accession>
<comment type="subcellular location">
    <subcellularLocation>
        <location evidence="3">Nucleus lamina</location>
    </subcellularLocation>
</comment>
<comment type="similarity">
    <text evidence="4">Belongs to the CRWN family.</text>
</comment>
<sequence>MASPRRAASPNSFDRIRSTGARALAVATPSTAVGVTSPGEEIIWKRLRAAGFDEETLKRRDNAALISYVTRLEAEIYDYQCNMGLVLLEKKDLESKYREIKVSSESAEIIYKRDKAADLSALAEARKREERLKKALGIEKECLANIEKALHEMRVESAEIKVSYESKLSEAQSKIETSQNMFDEAKSKIHEADASQAEANRCHNTALRTLHDVEAREDTLRRRIASFHSECDAKEAELSLQRQCLNDSQKILHQEQERLMDGQNLLSQREEYLHGRLKELDLADKELMEARQKFDEDSLILKEEKANLELIVSALATREEVVIEREALLDKRDRELLILQEKISNKEFDEIQRLKAEYQSSFERKTYEFEAKMGKRRKSLEDEIETKTQICSDRVVELRKREKQIIEMENSVQSELHSISEKQDDTLKKLQLLEEKEKSLLHTEKMIESKMQDLKTEKEEISKMKEEFHKDKVSLQNEKTKILYAEEKLARIENERNEILVLERKLKEEIDSFRIQMLELEAQADKLKSEKEKFETEWDLIDEKREELREEADLISKEREAVRIYLKNELDNLHIEKETLRNQLKQNADSLSLERDEFMRKMESEHSDWFIKFHKEKDDFMKDVMLQRIELENSISRRREEVESYLREKEVVFEQGKIKEQQNITSQKEEVSRQLKHVSSELKRLENERLEIAHDREQRQKEWSEIKSFIEELNIQREKLQKQRELLHVDREEIDKQIQHLMKLENLQIELESRTLYEPSAVNPEVNNGTPFSSKELYHPAEVKYVDAIDCQKTSLADDMKAKFSSKNDSNNTLPPSAPMTWFRKCAEVIFKRSPETITDATFQEDCESRLSADLKHYHENTEDVQTLEFRRNREEKVCHPLEDKLISVNEDKCKSNERSQYLLPSRRKRLSHAVSNDNSGSKPEHNLVKKLRQTGLAEMEAVLDCPGRCEVPGDHATAGIILEAVGSTTVIRLADDGCELKEHKDFDEKGVEHPSVAAKIKKFLIT</sequence>
<organism evidence="7 8">
    <name type="scientific">Platanthera guangdongensis</name>
    <dbReference type="NCBI Taxonomy" id="2320717"/>
    <lineage>
        <taxon>Eukaryota</taxon>
        <taxon>Viridiplantae</taxon>
        <taxon>Streptophyta</taxon>
        <taxon>Embryophyta</taxon>
        <taxon>Tracheophyta</taxon>
        <taxon>Spermatophyta</taxon>
        <taxon>Magnoliopsida</taxon>
        <taxon>Liliopsida</taxon>
        <taxon>Asparagales</taxon>
        <taxon>Orchidaceae</taxon>
        <taxon>Orchidoideae</taxon>
        <taxon>Orchideae</taxon>
        <taxon>Orchidinae</taxon>
        <taxon>Platanthera</taxon>
    </lineage>
</organism>
<feature type="coiled-coil region" evidence="5">
    <location>
        <begin position="447"/>
        <end position="601"/>
    </location>
</feature>
<protein>
    <submittedName>
        <fullName evidence="7">Nuclear matrix constituent protein 1-like protein</fullName>
    </submittedName>
</protein>
<evidence type="ECO:0000256" key="1">
    <source>
        <dbReference type="ARBA" id="ARBA00023054"/>
    </source>
</evidence>
<dbReference type="PANTHER" id="PTHR31908">
    <property type="entry name" value="PROTEIN CROWDED NUCLEI 4"/>
    <property type="match status" value="1"/>
</dbReference>
<evidence type="ECO:0000313" key="8">
    <source>
        <dbReference type="Proteomes" id="UP001412067"/>
    </source>
</evidence>
<keyword evidence="1 5" id="KW-0175">Coiled coil</keyword>
<evidence type="ECO:0000256" key="2">
    <source>
        <dbReference type="ARBA" id="ARBA00023242"/>
    </source>
</evidence>
<dbReference type="EMBL" id="JBBWWR010000003">
    <property type="protein sequence ID" value="KAK8969406.1"/>
    <property type="molecule type" value="Genomic_DNA"/>
</dbReference>
<feature type="coiled-coil region" evidence="5">
    <location>
        <begin position="628"/>
        <end position="737"/>
    </location>
</feature>
<keyword evidence="8" id="KW-1185">Reference proteome</keyword>
<feature type="coiled-coil region" evidence="5">
    <location>
        <begin position="161"/>
        <end position="188"/>
    </location>
</feature>
<comment type="caution">
    <text evidence="7">The sequence shown here is derived from an EMBL/GenBank/DDBJ whole genome shotgun (WGS) entry which is preliminary data.</text>
</comment>
<gene>
    <name evidence="7" type="ORF">KSP40_PGU015264</name>
</gene>
<evidence type="ECO:0000256" key="5">
    <source>
        <dbReference type="SAM" id="Coils"/>
    </source>
</evidence>